<protein>
    <recommendedName>
        <fullName evidence="2">Acetyl-coenzyme A carboxylase carboxyl transferase subunit beta</fullName>
        <shortName evidence="2">ACCase subunit beta</shortName>
        <shortName evidence="2">Acetyl-CoA carboxylase carboxyltransferase subunit beta</shortName>
        <ecNumber evidence="2">2.1.3.15</ecNumber>
    </recommendedName>
</protein>
<dbReference type="GO" id="GO:0009317">
    <property type="term" value="C:acetyl-CoA carboxylase complex"/>
    <property type="evidence" value="ECO:0007669"/>
    <property type="project" value="InterPro"/>
</dbReference>
<dbReference type="GO" id="GO:2001295">
    <property type="term" value="P:malonyl-CoA biosynthetic process"/>
    <property type="evidence" value="ECO:0007669"/>
    <property type="project" value="UniProtKB-UniRule"/>
</dbReference>
<accession>A0A806K269</accession>
<keyword evidence="2" id="KW-0275">Fatty acid biosynthesis</keyword>
<dbReference type="PANTHER" id="PTHR42995:SF5">
    <property type="entry name" value="ACETYL-COENZYME A CARBOXYLASE CARBOXYL TRANSFERASE SUBUNIT BETA, CHLOROPLASTIC"/>
    <property type="match status" value="1"/>
</dbReference>
<dbReference type="AlphaFoldDB" id="A0A806K269"/>
<dbReference type="PROSITE" id="PS50980">
    <property type="entry name" value="COA_CT_NTER"/>
    <property type="match status" value="1"/>
</dbReference>
<dbReference type="GO" id="GO:0008270">
    <property type="term" value="F:zinc ion binding"/>
    <property type="evidence" value="ECO:0007669"/>
    <property type="project" value="UniProtKB-UniRule"/>
</dbReference>
<comment type="subcellular location">
    <subcellularLocation>
        <location evidence="2">Cytoplasm</location>
    </subcellularLocation>
</comment>
<keyword evidence="2" id="KW-0479">Metal-binding</keyword>
<keyword evidence="2" id="KW-0547">Nucleotide-binding</keyword>
<dbReference type="GO" id="GO:0006633">
    <property type="term" value="P:fatty acid biosynthetic process"/>
    <property type="evidence" value="ECO:0007669"/>
    <property type="project" value="UniProtKB-KW"/>
</dbReference>
<keyword evidence="2" id="KW-0862">Zinc</keyword>
<dbReference type="GO" id="GO:0003989">
    <property type="term" value="F:acetyl-CoA carboxylase activity"/>
    <property type="evidence" value="ECO:0007669"/>
    <property type="project" value="InterPro"/>
</dbReference>
<evidence type="ECO:0000313" key="4">
    <source>
        <dbReference type="EMBL" id="AGS54082.1"/>
    </source>
</evidence>
<feature type="binding site" evidence="2">
    <location>
        <position position="23"/>
    </location>
    <ligand>
        <name>Zn(2+)</name>
        <dbReference type="ChEBI" id="CHEBI:29105"/>
    </ligand>
</feature>
<dbReference type="InterPro" id="IPR034733">
    <property type="entry name" value="AcCoA_carboxyl_beta"/>
</dbReference>
<evidence type="ECO:0000256" key="2">
    <source>
        <dbReference type="HAMAP-Rule" id="MF_01395"/>
    </source>
</evidence>
<keyword evidence="1 2" id="KW-0808">Transferase</keyword>
<dbReference type="InterPro" id="IPR000438">
    <property type="entry name" value="Acetyl_CoA_COase_Trfase_b_su"/>
</dbReference>
<comment type="pathway">
    <text evidence="2">Lipid metabolism; malonyl-CoA biosynthesis; malonyl-CoA from acetyl-CoA: step 1/1.</text>
</comment>
<sequence length="256" mass="27477">MADFICSQCQKPVPDPEKNLWVCSCGNHCRLGWQQRLAITADEGTFSEFDSGMKSGNPIEFPGYEEKINELKKSCETGEAVVTGKCKIKGYGAVIGIMDSRFMMASMGSVVGEKITRAIEYATANKLPAVIFSASGGARMQEGIISLMQMAKTSGAVARHTDAGQLYISVITDPTTGGVTASFAMLGDIIIAEPGVTLGFAGKRVIQDTIGAVLPERFQTSEFVHEHGFVDAVCHRRGLSDMLAKIIRLHGYKGGN</sequence>
<keyword evidence="2" id="KW-0444">Lipid biosynthesis</keyword>
<dbReference type="HAMAP" id="MF_01395">
    <property type="entry name" value="AcetylCoA_CT_beta"/>
    <property type="match status" value="1"/>
</dbReference>
<name>A0A806K269_9BACT</name>
<comment type="catalytic activity">
    <reaction evidence="2">
        <text>N(6)-carboxybiotinyl-L-lysyl-[protein] + acetyl-CoA = N(6)-biotinyl-L-lysyl-[protein] + malonyl-CoA</text>
        <dbReference type="Rhea" id="RHEA:54728"/>
        <dbReference type="Rhea" id="RHEA-COMP:10505"/>
        <dbReference type="Rhea" id="RHEA-COMP:10506"/>
        <dbReference type="ChEBI" id="CHEBI:57288"/>
        <dbReference type="ChEBI" id="CHEBI:57384"/>
        <dbReference type="ChEBI" id="CHEBI:83144"/>
        <dbReference type="ChEBI" id="CHEBI:83145"/>
        <dbReference type="EC" id="2.1.3.15"/>
    </reaction>
</comment>
<dbReference type="InterPro" id="IPR029045">
    <property type="entry name" value="ClpP/crotonase-like_dom_sf"/>
</dbReference>
<comment type="cofactor">
    <cofactor evidence="2">
        <name>Zn(2+)</name>
        <dbReference type="ChEBI" id="CHEBI:29105"/>
    </cofactor>
    <text evidence="2">Binds 1 zinc ion per subunit.</text>
</comment>
<feature type="binding site" evidence="2">
    <location>
        <position position="9"/>
    </location>
    <ligand>
        <name>Zn(2+)</name>
        <dbReference type="ChEBI" id="CHEBI:29105"/>
    </ligand>
</feature>
<keyword evidence="2" id="KW-0067">ATP-binding</keyword>
<comment type="function">
    <text evidence="2">Component of the acetyl coenzyme A carboxylase (ACC) complex. Biotin carboxylase (BC) catalyzes the carboxylation of biotin on its carrier protein (BCCP) and then the CO(2) group is transferred by the transcarboxylase to acetyl-CoA to form malonyl-CoA.</text>
</comment>
<dbReference type="GO" id="GO:0005524">
    <property type="term" value="F:ATP binding"/>
    <property type="evidence" value="ECO:0007669"/>
    <property type="project" value="UniProtKB-KW"/>
</dbReference>
<dbReference type="EMBL" id="JQ844276">
    <property type="protein sequence ID" value="AGS54082.1"/>
    <property type="molecule type" value="Genomic_DNA"/>
</dbReference>
<comment type="caution">
    <text evidence="2">Lacks conserved residue(s) required for the propagation of feature annotation.</text>
</comment>
<reference evidence="4" key="1">
    <citation type="submission" date="2012-03" db="EMBL/GenBank/DDBJ databases">
        <title>Functional metagenomics reveals considerable lignocellulase gene clusters in the gut microbiome of a wood-feeding higher termite.</title>
        <authorList>
            <person name="Liu N."/>
        </authorList>
    </citation>
    <scope>NUCLEOTIDE SEQUENCE</scope>
</reference>
<keyword evidence="2" id="KW-0863">Zinc-finger</keyword>
<dbReference type="GO" id="GO:0016743">
    <property type="term" value="F:carboxyl- or carbamoyltransferase activity"/>
    <property type="evidence" value="ECO:0007669"/>
    <property type="project" value="UniProtKB-UniRule"/>
</dbReference>
<dbReference type="Pfam" id="PF01039">
    <property type="entry name" value="Carboxyl_trans"/>
    <property type="match status" value="1"/>
</dbReference>
<dbReference type="PANTHER" id="PTHR42995">
    <property type="entry name" value="ACETYL-COENZYME A CARBOXYLASE CARBOXYL TRANSFERASE SUBUNIT BETA, CHLOROPLASTIC"/>
    <property type="match status" value="1"/>
</dbReference>
<proteinExistence type="inferred from homology"/>
<keyword evidence="2" id="KW-0443">Lipid metabolism</keyword>
<keyword evidence="2" id="KW-0276">Fatty acid metabolism</keyword>
<keyword evidence="2" id="KW-0963">Cytoplasm</keyword>
<dbReference type="UniPathway" id="UPA00655">
    <property type="reaction ID" value="UER00711"/>
</dbReference>
<keyword evidence="4" id="KW-0436">Ligase</keyword>
<evidence type="ECO:0000259" key="3">
    <source>
        <dbReference type="PROSITE" id="PS50980"/>
    </source>
</evidence>
<dbReference type="Gene3D" id="3.90.226.10">
    <property type="entry name" value="2-enoyl-CoA Hydratase, Chain A, domain 1"/>
    <property type="match status" value="1"/>
</dbReference>
<dbReference type="EC" id="2.1.3.15" evidence="2"/>
<comment type="similarity">
    <text evidence="2">Belongs to the AccD/PCCB family.</text>
</comment>
<dbReference type="SUPFAM" id="SSF52096">
    <property type="entry name" value="ClpP/crotonase"/>
    <property type="match status" value="1"/>
</dbReference>
<organism evidence="4">
    <name type="scientific">uncultured bacterium contig00007</name>
    <dbReference type="NCBI Taxonomy" id="1181499"/>
    <lineage>
        <taxon>Bacteria</taxon>
        <taxon>environmental samples</taxon>
    </lineage>
</organism>
<feature type="binding site" evidence="2">
    <location>
        <position position="6"/>
    </location>
    <ligand>
        <name>Zn(2+)</name>
        <dbReference type="ChEBI" id="CHEBI:29105"/>
    </ligand>
</feature>
<dbReference type="PRINTS" id="PR01070">
    <property type="entry name" value="ACCCTRFRASEB"/>
</dbReference>
<evidence type="ECO:0000256" key="1">
    <source>
        <dbReference type="ARBA" id="ARBA00022679"/>
    </source>
</evidence>
<gene>
    <name evidence="2" type="primary">accD</name>
</gene>
<feature type="domain" description="CoA carboxyltransferase N-terminal" evidence="3">
    <location>
        <begin position="1"/>
        <end position="256"/>
    </location>
</feature>
<feature type="binding site" evidence="2">
    <location>
        <position position="25"/>
    </location>
    <ligand>
        <name>Zn(2+)</name>
        <dbReference type="ChEBI" id="CHEBI:29105"/>
    </ligand>
</feature>
<comment type="subunit">
    <text evidence="2">Acetyl-CoA carboxylase is a heterohexamer composed of biotin carboxyl carrier protein (AccB), biotin carboxylase (AccC) and two subunits each of ACCase subunit alpha (AccA) and ACCase subunit beta (AccD).</text>
</comment>
<dbReference type="InterPro" id="IPR011762">
    <property type="entry name" value="COA_CT_N"/>
</dbReference>